<organism evidence="8 9">
    <name type="scientific">Lichtheimia corymbifera JMRC:FSU:9682</name>
    <dbReference type="NCBI Taxonomy" id="1263082"/>
    <lineage>
        <taxon>Eukaryota</taxon>
        <taxon>Fungi</taxon>
        <taxon>Fungi incertae sedis</taxon>
        <taxon>Mucoromycota</taxon>
        <taxon>Mucoromycotina</taxon>
        <taxon>Mucoromycetes</taxon>
        <taxon>Mucorales</taxon>
        <taxon>Lichtheimiaceae</taxon>
        <taxon>Lichtheimia</taxon>
    </lineage>
</organism>
<evidence type="ECO:0000259" key="7">
    <source>
        <dbReference type="Pfam" id="PF04082"/>
    </source>
</evidence>
<comment type="subcellular location">
    <subcellularLocation>
        <location evidence="1">Nucleus</location>
    </subcellularLocation>
</comment>
<evidence type="ECO:0000313" key="9">
    <source>
        <dbReference type="Proteomes" id="UP000027586"/>
    </source>
</evidence>
<feature type="domain" description="Xylanolytic transcriptional activator regulatory" evidence="7">
    <location>
        <begin position="197"/>
        <end position="354"/>
    </location>
</feature>
<evidence type="ECO:0000256" key="4">
    <source>
        <dbReference type="ARBA" id="ARBA00023242"/>
    </source>
</evidence>
<dbReference type="EMBL" id="CBTN010000035">
    <property type="protein sequence ID" value="CDH56112.1"/>
    <property type="molecule type" value="Genomic_DNA"/>
</dbReference>
<feature type="region of interest" description="Disordered" evidence="6">
    <location>
        <begin position="526"/>
        <end position="549"/>
    </location>
</feature>
<keyword evidence="9" id="KW-1185">Reference proteome</keyword>
<dbReference type="InterPro" id="IPR007219">
    <property type="entry name" value="XnlR_reg_dom"/>
</dbReference>
<feature type="compositionally biased region" description="Low complexity" evidence="6">
    <location>
        <begin position="41"/>
        <end position="58"/>
    </location>
</feature>
<dbReference type="AlphaFoldDB" id="A0A068S2P0"/>
<accession>A0A068S2P0</accession>
<dbReference type="InterPro" id="IPR050987">
    <property type="entry name" value="AtrR-like"/>
</dbReference>
<feature type="region of interest" description="Disordered" evidence="6">
    <location>
        <begin position="682"/>
        <end position="702"/>
    </location>
</feature>
<evidence type="ECO:0000256" key="6">
    <source>
        <dbReference type="SAM" id="MobiDB-lite"/>
    </source>
</evidence>
<gene>
    <name evidence="8" type="ORF">LCOR_07197.1</name>
</gene>
<dbReference type="GO" id="GO:0005634">
    <property type="term" value="C:nucleus"/>
    <property type="evidence" value="ECO:0007669"/>
    <property type="project" value="UniProtKB-SubCell"/>
</dbReference>
<evidence type="ECO:0000313" key="8">
    <source>
        <dbReference type="EMBL" id="CDH56112.1"/>
    </source>
</evidence>
<feature type="coiled-coil region" evidence="5">
    <location>
        <begin position="311"/>
        <end position="342"/>
    </location>
</feature>
<dbReference type="PANTHER" id="PTHR46910:SF3">
    <property type="entry name" value="HALOTOLERANCE PROTEIN 9-RELATED"/>
    <property type="match status" value="1"/>
</dbReference>
<keyword evidence="3" id="KW-0238">DNA-binding</keyword>
<feature type="region of interest" description="Disordered" evidence="6">
    <location>
        <begin position="38"/>
        <end position="70"/>
    </location>
</feature>
<protein>
    <recommendedName>
        <fullName evidence="7">Xylanolytic transcriptional activator regulatory domain-containing protein</fullName>
    </recommendedName>
</protein>
<feature type="compositionally biased region" description="Low complexity" evidence="6">
    <location>
        <begin position="682"/>
        <end position="695"/>
    </location>
</feature>
<feature type="compositionally biased region" description="Low complexity" evidence="6">
    <location>
        <begin position="534"/>
        <end position="544"/>
    </location>
</feature>
<dbReference type="GO" id="GO:0008270">
    <property type="term" value="F:zinc ion binding"/>
    <property type="evidence" value="ECO:0007669"/>
    <property type="project" value="InterPro"/>
</dbReference>
<keyword evidence="2" id="KW-0479">Metal-binding</keyword>
<dbReference type="STRING" id="1263082.A0A068S2P0"/>
<dbReference type="GO" id="GO:0003700">
    <property type="term" value="F:DNA-binding transcription factor activity"/>
    <property type="evidence" value="ECO:0007669"/>
    <property type="project" value="InterPro"/>
</dbReference>
<keyword evidence="5" id="KW-0175">Coiled coil</keyword>
<dbReference type="VEuPathDB" id="FungiDB:LCOR_07197.1"/>
<dbReference type="CDD" id="cd12148">
    <property type="entry name" value="fungal_TF_MHR"/>
    <property type="match status" value="1"/>
</dbReference>
<proteinExistence type="predicted"/>
<reference evidence="8" key="1">
    <citation type="submission" date="2013-08" db="EMBL/GenBank/DDBJ databases">
        <title>Gene expansion shapes genome architecture in the human pathogen Lichtheimia corymbifera: an evolutionary genomics analysis in the ancient terrestrial Mucorales (Mucoromycotina).</title>
        <authorList>
            <person name="Schwartze V.U."/>
            <person name="Winter S."/>
            <person name="Shelest E."/>
            <person name="Marcet-Houben M."/>
            <person name="Horn F."/>
            <person name="Wehner S."/>
            <person name="Hoffmann K."/>
            <person name="Riege K."/>
            <person name="Sammeth M."/>
            <person name="Nowrousian M."/>
            <person name="Valiante V."/>
            <person name="Linde J."/>
            <person name="Jacobsen I.D."/>
            <person name="Marz M."/>
            <person name="Brakhage A.A."/>
            <person name="Gabaldon T."/>
            <person name="Bocker S."/>
            <person name="Voigt K."/>
        </authorList>
    </citation>
    <scope>NUCLEOTIDE SEQUENCE [LARGE SCALE GENOMIC DNA]</scope>
    <source>
        <strain evidence="8">FSU 9682</strain>
    </source>
</reference>
<dbReference type="GO" id="GO:0006351">
    <property type="term" value="P:DNA-templated transcription"/>
    <property type="evidence" value="ECO:0007669"/>
    <property type="project" value="InterPro"/>
</dbReference>
<keyword evidence="4" id="KW-0539">Nucleus</keyword>
<evidence type="ECO:0000256" key="2">
    <source>
        <dbReference type="ARBA" id="ARBA00022723"/>
    </source>
</evidence>
<evidence type="ECO:0000256" key="1">
    <source>
        <dbReference type="ARBA" id="ARBA00004123"/>
    </source>
</evidence>
<name>A0A068S2P0_9FUNG</name>
<evidence type="ECO:0000256" key="5">
    <source>
        <dbReference type="SAM" id="Coils"/>
    </source>
</evidence>
<dbReference type="GO" id="GO:0003677">
    <property type="term" value="F:DNA binding"/>
    <property type="evidence" value="ECO:0007669"/>
    <property type="project" value="UniProtKB-KW"/>
</dbReference>
<dbReference type="PANTHER" id="PTHR46910">
    <property type="entry name" value="TRANSCRIPTION FACTOR PDR1"/>
    <property type="match status" value="1"/>
</dbReference>
<evidence type="ECO:0000256" key="3">
    <source>
        <dbReference type="ARBA" id="ARBA00023125"/>
    </source>
</evidence>
<comment type="caution">
    <text evidence="8">The sequence shown here is derived from an EMBL/GenBank/DDBJ whole genome shotgun (WGS) entry which is preliminary data.</text>
</comment>
<dbReference type="OrthoDB" id="2283488at2759"/>
<dbReference type="Pfam" id="PF04082">
    <property type="entry name" value="Fungal_trans"/>
    <property type="match status" value="1"/>
</dbReference>
<sequence length="702" mass="79449">MIALPMSREVDTPRPILIDHFLKEALQILKHASMAVTAPDSNTTTSSTSTNSSSSSSSDQGHEEGDNDIEGGSVTWRLNFTSSMITLDTNILTIAGLDKVIEQLSVNVQPRPVTNSSSNNTSIQGRRGGLRQRGEAIYGDVDQHDVPGFLHAVSMALHLSSVFPLPKADMFRQFNSMQLMHQCVQAFVMCDGAIYFNIPQLLQQTDKVLSNPSASKEYPVETLLVLSICTVMIRHVMVHKRGHPAVATGLMQAYYSHARILLQDLFDIHHICVIQSLLLLSLYPKGHVDMISPSRIQSPLLAMTVRMALAMNLHQLDADRLLEEQQQQQQQEENSEDKEKLRRLAWMILCADYFAERNESGQMGRINVTNWQVDFPRPLSGESPYTQRRVEYLSQYSRIVMLRKMNLFGSAYRIVLRSPRALESSMDEMLFKTYMNTPPTLQLNLDISLIDKYTKTDIEPLLLHALYYDTLISTHIPFLPKHHLASIDRERPTREACVSDIYQRICPQQRVFLPDIASFIHGSTVSSSDIMDKSNSNSSRSSSNEETPSKDDIEFHSIVGCIEAASNLTLVLEILCRLDPTGCHWSPIYGGLVTVHLYHMLEINSGDLKVKHVCQINLVRTMRILQQSGTVFADSAMLYLDRILRQWITVNHEEPTQHLQRRVAETIQGLKKCAKTQLMKNNNNQQQHEQPPFNNIKLEESA</sequence>
<dbReference type="Proteomes" id="UP000027586">
    <property type="component" value="Unassembled WGS sequence"/>
</dbReference>